<evidence type="ECO:0000256" key="3">
    <source>
        <dbReference type="ARBA" id="ARBA00022475"/>
    </source>
</evidence>
<feature type="domain" description="Fungal lipase-type" evidence="16">
    <location>
        <begin position="269"/>
        <end position="418"/>
    </location>
</feature>
<comment type="catalytic activity">
    <reaction evidence="13">
        <text>a 1,2-diacyl-sn-glycerol + H2O = a 2-acylglycerol + a fatty acid + H(+)</text>
        <dbReference type="Rhea" id="RHEA:33275"/>
        <dbReference type="ChEBI" id="CHEBI:15377"/>
        <dbReference type="ChEBI" id="CHEBI:15378"/>
        <dbReference type="ChEBI" id="CHEBI:17389"/>
        <dbReference type="ChEBI" id="CHEBI:17815"/>
        <dbReference type="ChEBI" id="CHEBI:28868"/>
        <dbReference type="EC" id="3.1.1.116"/>
    </reaction>
    <physiologicalReaction direction="left-to-right" evidence="13">
        <dbReference type="Rhea" id="RHEA:33276"/>
    </physiologicalReaction>
</comment>
<organism evidence="17 18">
    <name type="scientific">Chlorella ohadii</name>
    <dbReference type="NCBI Taxonomy" id="2649997"/>
    <lineage>
        <taxon>Eukaryota</taxon>
        <taxon>Viridiplantae</taxon>
        <taxon>Chlorophyta</taxon>
        <taxon>core chlorophytes</taxon>
        <taxon>Trebouxiophyceae</taxon>
        <taxon>Chlorellales</taxon>
        <taxon>Chlorellaceae</taxon>
        <taxon>Chlorella clade</taxon>
        <taxon>Chlorella</taxon>
    </lineage>
</organism>
<accession>A0AAD5DML3</accession>
<comment type="cofactor">
    <cofactor evidence="1">
        <name>Ca(2+)</name>
        <dbReference type="ChEBI" id="CHEBI:29108"/>
    </cofactor>
</comment>
<dbReference type="EC" id="3.1.1.116" evidence="14"/>
<dbReference type="PANTHER" id="PTHR45792">
    <property type="entry name" value="DIACYLGLYCEROL LIPASE HOMOLOG-RELATED"/>
    <property type="match status" value="1"/>
</dbReference>
<comment type="caution">
    <text evidence="17">The sequence shown here is derived from an EMBL/GenBank/DDBJ whole genome shotgun (WGS) entry which is preliminary data.</text>
</comment>
<evidence type="ECO:0000256" key="1">
    <source>
        <dbReference type="ARBA" id="ARBA00001913"/>
    </source>
</evidence>
<keyword evidence="6" id="KW-0479">Metal-binding</keyword>
<keyword evidence="9" id="KW-0442">Lipid degradation</keyword>
<feature type="compositionally biased region" description="Low complexity" evidence="15">
    <location>
        <begin position="177"/>
        <end position="192"/>
    </location>
</feature>
<sequence>MAAVVGRAASWAAMRIHGIAARLGFALVEGVVFALSPRSIATVLAAELVAFGVVAGPRAPLKVAAGTLFAMGTVQTWRWLILSFRHTHKIEEGLQSIWDWEPPASESSGAWHILRQLAVTMNEMRDENPAVAALLDTPELTGNELAMRLFWYYKTVDEPLLTGPQLAALAAAEAASSGDDAQQAQQADQADLPPRERVAPVPPELKAQLAHYRWAACLCYDNNTDDSLSGQLSSRGYVLLAACHESDLASGCPAYFLAINEERREVLLCCRGTFSPEDAFVDLLATGSDFDDGSDSCSEGECRDADADPPAPGARQRLTGYCHSGMGKAALFLGRKFGRLLHELCVGAGWQVTTAGHSLGAGVASLLAVYLRNRGLPAERLQCWAYETPACMDLSLAHACSDIVTSLVNEDDVVPRACMRSLAGFLEELANFDWRAAAEAAAKGGSDGSGADVAQHLSRLMLWAVGGKEGGKAGGSDDGDNGGAADGSAADGDAAGEAAEGLLHAAAHEMQAAAERGEGAQGARMLERLGSGGFQKLYNAHVPGRVVLIYPLPTQPGGSSSSKADGEPAEAGAEAQAGAADEAVPRCGLAQVDCASRAVTRLRVSSRMILDHFVDKPPVMQALGG</sequence>
<keyword evidence="7" id="KW-0378">Hydrolase</keyword>
<keyword evidence="5" id="KW-0812">Transmembrane</keyword>
<evidence type="ECO:0000256" key="15">
    <source>
        <dbReference type="SAM" id="MobiDB-lite"/>
    </source>
</evidence>
<protein>
    <recommendedName>
        <fullName evidence="14">sn-1-specific diacylglycerol lipase</fullName>
        <ecNumber evidence="14">3.1.1.116</ecNumber>
    </recommendedName>
</protein>
<evidence type="ECO:0000256" key="13">
    <source>
        <dbReference type="ARBA" id="ARBA00024531"/>
    </source>
</evidence>
<evidence type="ECO:0000256" key="10">
    <source>
        <dbReference type="ARBA" id="ARBA00022989"/>
    </source>
</evidence>
<dbReference type="InterPro" id="IPR029058">
    <property type="entry name" value="AB_hydrolase_fold"/>
</dbReference>
<reference evidence="17" key="1">
    <citation type="submission" date="2020-11" db="EMBL/GenBank/DDBJ databases">
        <title>Chlorella ohadii genome sequencing and assembly.</title>
        <authorList>
            <person name="Murik O."/>
            <person name="Treves H."/>
            <person name="Kedem I."/>
            <person name="Shotland Y."/>
            <person name="Kaplan A."/>
        </authorList>
    </citation>
    <scope>NUCLEOTIDE SEQUENCE</scope>
    <source>
        <strain evidence="17">1</strain>
    </source>
</reference>
<evidence type="ECO:0000256" key="2">
    <source>
        <dbReference type="ARBA" id="ARBA00004651"/>
    </source>
</evidence>
<evidence type="ECO:0000256" key="8">
    <source>
        <dbReference type="ARBA" id="ARBA00022837"/>
    </source>
</evidence>
<keyword evidence="18" id="KW-1185">Reference proteome</keyword>
<evidence type="ECO:0000256" key="5">
    <source>
        <dbReference type="ARBA" id="ARBA00022692"/>
    </source>
</evidence>
<feature type="region of interest" description="Disordered" evidence="15">
    <location>
        <begin position="471"/>
        <end position="493"/>
    </location>
</feature>
<dbReference type="InterPro" id="IPR052214">
    <property type="entry name" value="DAG_Lipase-Related"/>
</dbReference>
<keyword evidence="3" id="KW-1003">Cell membrane</keyword>
<feature type="region of interest" description="Disordered" evidence="15">
    <location>
        <begin position="556"/>
        <end position="577"/>
    </location>
</feature>
<dbReference type="Proteomes" id="UP001205105">
    <property type="component" value="Unassembled WGS sequence"/>
</dbReference>
<gene>
    <name evidence="17" type="ORF">COHA_009012</name>
</gene>
<evidence type="ECO:0000256" key="12">
    <source>
        <dbReference type="ARBA" id="ARBA00023136"/>
    </source>
</evidence>
<dbReference type="AlphaFoldDB" id="A0AAD5DML3"/>
<evidence type="ECO:0000256" key="11">
    <source>
        <dbReference type="ARBA" id="ARBA00023098"/>
    </source>
</evidence>
<keyword evidence="10" id="KW-1133">Transmembrane helix</keyword>
<evidence type="ECO:0000256" key="14">
    <source>
        <dbReference type="ARBA" id="ARBA00026104"/>
    </source>
</evidence>
<dbReference type="Pfam" id="PF01764">
    <property type="entry name" value="Lipase_3"/>
    <property type="match status" value="1"/>
</dbReference>
<feature type="compositionally biased region" description="Gly residues" evidence="15">
    <location>
        <begin position="472"/>
        <end position="485"/>
    </location>
</feature>
<dbReference type="CDD" id="cd00519">
    <property type="entry name" value="Lipase_3"/>
    <property type="match status" value="1"/>
</dbReference>
<comment type="subcellular location">
    <subcellularLocation>
        <location evidence="2">Cell membrane</location>
        <topology evidence="2">Multi-pass membrane protein</topology>
    </subcellularLocation>
</comment>
<keyword evidence="11" id="KW-0443">Lipid metabolism</keyword>
<keyword evidence="12" id="KW-0472">Membrane</keyword>
<dbReference type="GO" id="GO:0046872">
    <property type="term" value="F:metal ion binding"/>
    <property type="evidence" value="ECO:0007669"/>
    <property type="project" value="UniProtKB-KW"/>
</dbReference>
<evidence type="ECO:0000313" key="18">
    <source>
        <dbReference type="Proteomes" id="UP001205105"/>
    </source>
</evidence>
<dbReference type="GO" id="GO:0016298">
    <property type="term" value="F:lipase activity"/>
    <property type="evidence" value="ECO:0007669"/>
    <property type="project" value="TreeGrafter"/>
</dbReference>
<keyword evidence="8" id="KW-0106">Calcium</keyword>
<proteinExistence type="predicted"/>
<keyword evidence="4" id="KW-0597">Phosphoprotein</keyword>
<evidence type="ECO:0000256" key="4">
    <source>
        <dbReference type="ARBA" id="ARBA00022553"/>
    </source>
</evidence>
<evidence type="ECO:0000256" key="9">
    <source>
        <dbReference type="ARBA" id="ARBA00022963"/>
    </source>
</evidence>
<dbReference type="SUPFAM" id="SSF53474">
    <property type="entry name" value="alpha/beta-Hydrolases"/>
    <property type="match status" value="1"/>
</dbReference>
<dbReference type="InterPro" id="IPR002921">
    <property type="entry name" value="Fungal_lipase-type"/>
</dbReference>
<feature type="region of interest" description="Disordered" evidence="15">
    <location>
        <begin position="177"/>
        <end position="198"/>
    </location>
</feature>
<evidence type="ECO:0000256" key="6">
    <source>
        <dbReference type="ARBA" id="ARBA00022723"/>
    </source>
</evidence>
<dbReference type="EMBL" id="JADXDR010000162">
    <property type="protein sequence ID" value="KAI7837134.1"/>
    <property type="molecule type" value="Genomic_DNA"/>
</dbReference>
<evidence type="ECO:0000259" key="16">
    <source>
        <dbReference type="Pfam" id="PF01764"/>
    </source>
</evidence>
<dbReference type="Gene3D" id="3.40.50.1820">
    <property type="entry name" value="alpha/beta hydrolase"/>
    <property type="match status" value="1"/>
</dbReference>
<dbReference type="GO" id="GO:0016042">
    <property type="term" value="P:lipid catabolic process"/>
    <property type="evidence" value="ECO:0007669"/>
    <property type="project" value="UniProtKB-KW"/>
</dbReference>
<name>A0AAD5DML3_9CHLO</name>
<evidence type="ECO:0000313" key="17">
    <source>
        <dbReference type="EMBL" id="KAI7837134.1"/>
    </source>
</evidence>
<dbReference type="GO" id="GO:0005886">
    <property type="term" value="C:plasma membrane"/>
    <property type="evidence" value="ECO:0007669"/>
    <property type="project" value="UniProtKB-SubCell"/>
</dbReference>
<dbReference type="PANTHER" id="PTHR45792:SF8">
    <property type="entry name" value="DIACYLGLYCEROL LIPASE-ALPHA"/>
    <property type="match status" value="1"/>
</dbReference>
<evidence type="ECO:0000256" key="7">
    <source>
        <dbReference type="ARBA" id="ARBA00022801"/>
    </source>
</evidence>